<dbReference type="Proteomes" id="UP001175211">
    <property type="component" value="Unassembled WGS sequence"/>
</dbReference>
<name>A0AA39MZX0_ARMTA</name>
<evidence type="ECO:0000256" key="1">
    <source>
        <dbReference type="SAM" id="MobiDB-lite"/>
    </source>
</evidence>
<dbReference type="GeneID" id="85361393"/>
<comment type="caution">
    <text evidence="2">The sequence shown here is derived from an EMBL/GenBank/DDBJ whole genome shotgun (WGS) entry which is preliminary data.</text>
</comment>
<sequence length="285" mass="30719">MSIGVLSFSSKPPTSINSFQVGELIECIVHMTSNVRAQAGCSVNDPDPFECTAASTSDTSPLIRIARRTISPIPPLLVEARTSWSTGLGSCTVIGRSRPLRARDLPDPTILVDAHSSTSLGRHMPSTSFPPIFGIDTWVITGSLSPTQIRPHRALFMRPPPPSRGCAEHSCHALCAVELPFNWRCWWETRWEGVVGVAGGTRAYGEGMAVDADRERKECRGVCGGRDVEGAIISLEGGREWCVGRDMQDGRTQGGARGGVEGSKGRRMWEGSKTVEQVDGDSGLE</sequence>
<keyword evidence="3" id="KW-1185">Reference proteome</keyword>
<feature type="compositionally biased region" description="Gly residues" evidence="1">
    <location>
        <begin position="252"/>
        <end position="262"/>
    </location>
</feature>
<dbReference type="AlphaFoldDB" id="A0AA39MZX0"/>
<dbReference type="EMBL" id="JAUEPS010000032">
    <property type="protein sequence ID" value="KAK0452030.1"/>
    <property type="molecule type" value="Genomic_DNA"/>
</dbReference>
<accession>A0AA39MZX0</accession>
<protein>
    <submittedName>
        <fullName evidence="2">Uncharacterized protein</fullName>
    </submittedName>
</protein>
<gene>
    <name evidence="2" type="ORF">EV420DRAFT_1645993</name>
</gene>
<evidence type="ECO:0000313" key="2">
    <source>
        <dbReference type="EMBL" id="KAK0452030.1"/>
    </source>
</evidence>
<dbReference type="RefSeq" id="XP_060327864.1">
    <property type="nucleotide sequence ID" value="XM_060477845.1"/>
</dbReference>
<feature type="region of interest" description="Disordered" evidence="1">
    <location>
        <begin position="250"/>
        <end position="285"/>
    </location>
</feature>
<organism evidence="2 3">
    <name type="scientific">Armillaria tabescens</name>
    <name type="common">Ringless honey mushroom</name>
    <name type="synonym">Agaricus tabescens</name>
    <dbReference type="NCBI Taxonomy" id="1929756"/>
    <lineage>
        <taxon>Eukaryota</taxon>
        <taxon>Fungi</taxon>
        <taxon>Dikarya</taxon>
        <taxon>Basidiomycota</taxon>
        <taxon>Agaricomycotina</taxon>
        <taxon>Agaricomycetes</taxon>
        <taxon>Agaricomycetidae</taxon>
        <taxon>Agaricales</taxon>
        <taxon>Marasmiineae</taxon>
        <taxon>Physalacriaceae</taxon>
        <taxon>Desarmillaria</taxon>
    </lineage>
</organism>
<proteinExistence type="predicted"/>
<evidence type="ECO:0000313" key="3">
    <source>
        <dbReference type="Proteomes" id="UP001175211"/>
    </source>
</evidence>
<reference evidence="2" key="1">
    <citation type="submission" date="2023-06" db="EMBL/GenBank/DDBJ databases">
        <authorList>
            <consortium name="Lawrence Berkeley National Laboratory"/>
            <person name="Ahrendt S."/>
            <person name="Sahu N."/>
            <person name="Indic B."/>
            <person name="Wong-Bajracharya J."/>
            <person name="Merenyi Z."/>
            <person name="Ke H.-M."/>
            <person name="Monk M."/>
            <person name="Kocsube S."/>
            <person name="Drula E."/>
            <person name="Lipzen A."/>
            <person name="Balint B."/>
            <person name="Henrissat B."/>
            <person name="Andreopoulos B."/>
            <person name="Martin F.M."/>
            <person name="Harder C.B."/>
            <person name="Rigling D."/>
            <person name="Ford K.L."/>
            <person name="Foster G.D."/>
            <person name="Pangilinan J."/>
            <person name="Papanicolaou A."/>
            <person name="Barry K."/>
            <person name="LaButti K."/>
            <person name="Viragh M."/>
            <person name="Koriabine M."/>
            <person name="Yan M."/>
            <person name="Riley R."/>
            <person name="Champramary S."/>
            <person name="Plett K.L."/>
            <person name="Tsai I.J."/>
            <person name="Slot J."/>
            <person name="Sipos G."/>
            <person name="Plett J."/>
            <person name="Nagy L.G."/>
            <person name="Grigoriev I.V."/>
        </authorList>
    </citation>
    <scope>NUCLEOTIDE SEQUENCE</scope>
    <source>
        <strain evidence="2">CCBAS 213</strain>
    </source>
</reference>